<dbReference type="InterPro" id="IPR006558">
    <property type="entry name" value="LamG-like"/>
</dbReference>
<feature type="domain" description="Laminin G" evidence="4">
    <location>
        <begin position="688"/>
        <end position="857"/>
    </location>
</feature>
<dbReference type="Proteomes" id="UP000627521">
    <property type="component" value="Unassembled WGS sequence"/>
</dbReference>
<evidence type="ECO:0000313" key="5">
    <source>
        <dbReference type="EMBL" id="MBD3862334.1"/>
    </source>
</evidence>
<dbReference type="CDD" id="cd00110">
    <property type="entry name" value="LamG"/>
    <property type="match status" value="1"/>
</dbReference>
<keyword evidence="2" id="KW-1015">Disulfide bond</keyword>
<accession>A0ABR8LTN9</accession>
<dbReference type="PANTHER" id="PTHR42535">
    <property type="entry name" value="OOKINETE PROTEIN, PUTATIVE-RELATED"/>
    <property type="match status" value="1"/>
</dbReference>
<keyword evidence="1 3" id="KW-0732">Signal</keyword>
<dbReference type="SMART" id="SM00282">
    <property type="entry name" value="LamG"/>
    <property type="match status" value="1"/>
</dbReference>
<sequence>MKNFTLNKTLLIILAVFSLANSYNVLAQTETTLGFYDFESGTQGWTQSTQAYRATNTFYAYDGNTSFWLRDNLGNNSSMTSPSFYVGAYDKIDFKFFFTTYSMENGEDFFVEYKAGNIIGSGSWQTVARFVSGSVANKNGDFQSGNSTIFYSKTVTLMATDFNFPTIGSGTFRIRCDASDTNDYVMIDNITITGTTFNNPTTGPGGVVSNLDLWLKADQLDGSNYGLDGANVSKWVDNGKGNNAEVVVAGQEPVYRDNASKNMNFNPVIEFENNNNTSQADMTYLTNRDELKGTGGFSTNDVFVVLMPDPEITTSMIPLDTFTGSDPLTDSFTEDVTGFGYGSYTARVVNERLSFCIGTTSETPSNPTENGYGIADTNSGTDYNQIQIINVRQNNANNNMELYFNANQVGNETNDLSRYATINNGRYWLGRSQYWNGSFDGRIAEVITYNSRKSDNNLTQERNRIQSYLGIKYGITLGVNGISQDYVDSQGNVIWDQSANIGYNYDIAGIGRDDSAELDQRQSRSINSELDATGETRGLITIGLTDIYDTNSLNKASNPVSLNNREYLTWGNNNADLNAAPEVISVDMSSGIPGLSTLVSFLGMQRIWKVVENGGDIGEVKVSIPQNAIRNITPPGSYYMFISDTPVFDPTADYRLMTLNGANLETSYDFDGTKYITFGYASQVEVTRSVYFNGANSYMDMDNNLDLNPSGFTLSTWIKREASDTGTKSIISKRNNPFNSGYDLQILNNNRIRMYWKNGSNQVLTSNTRIPDNEWHHIAFIYNGTRLFLYIDGVLDKSANKSAPLNTDESFLVAAASKTSTTQFFRGNIDEIRVWDTDLSINQIRYLMNQEIEDNGSFTSGKIIPNTITNNEVAALPWSNLKGYYPMSIYTYTNTNDASGSNIQGALKNLNTVDFQTAPLPYTTSASGDWENNSTWTNGNTFYIPGSTSIVDADVTVDWNIVEISHDVTLDNSNLPAINNDNRTVLSLNVINNTLSVNGDNNLNTGYGLTVSHYLKLDGKIDLQGESQLIQSLNSDLDPSSTGTIERDQQGTKDLFTYNFWSSPVGVTNNSTNNNAYTLPQVFKDGTDPNNPVDINFITNSYNGTSGSPIGIADYWIWKYSNQSGAYADWQHVRSTGSLLTGEGFTLKGVTNTGNDLSQEQNYVFVGKPNNGDISLPITAGNEYLVGNPYASALDAHQFIMDNAPTIEGAGSTTGTLYFWEHWGGGSHNLADYQGGYATYNLSGSTPAASYGTNDPLVATGGTPVKLPGRYIPVSQGFFVKSENTGTIRFNNGQRIFEKEGVSSVFVRSTADAATTANSYNADTRLKIRLGFNSVNTVHRQLLVTQDSNATSSYDWGYDGEAKTEQMDDMYWMISDNKYTIQGTDVIDHTTILPLGLHVDNDGINTITIDALENVPDDLDIYIYDNVTNIYHDLRQGDATLDLTTGAYLDRFDLRFSQVSSLLSTEDFEIETTINYYYANSSNTIVINNPKLENVKTVSLYNVLGQEIISFDEFESSDLIELKTNKISTGTYILELKTTDGKLSKKVLIE</sequence>
<dbReference type="InterPro" id="IPR026444">
    <property type="entry name" value="Secre_tail"/>
</dbReference>
<gene>
    <name evidence="5" type="ORF">IEG06_02650</name>
</gene>
<dbReference type="Gene3D" id="2.60.120.200">
    <property type="match status" value="1"/>
</dbReference>
<dbReference type="InterPro" id="IPR001791">
    <property type="entry name" value="Laminin_G"/>
</dbReference>
<dbReference type="Pfam" id="PF26628">
    <property type="entry name" value="DUF8202"/>
    <property type="match status" value="1"/>
</dbReference>
<evidence type="ECO:0000313" key="6">
    <source>
        <dbReference type="Proteomes" id="UP000627521"/>
    </source>
</evidence>
<protein>
    <submittedName>
        <fullName evidence="5">T9SS type A sorting domain-containing protein</fullName>
    </submittedName>
</protein>
<keyword evidence="6" id="KW-1185">Reference proteome</keyword>
<dbReference type="PANTHER" id="PTHR42535:SF2">
    <property type="entry name" value="CHROMOSOME UNDETERMINED SCAFFOLD_146, WHOLE GENOME SHOTGUN SEQUENCE"/>
    <property type="match status" value="1"/>
</dbReference>
<dbReference type="RefSeq" id="WP_191098944.1">
    <property type="nucleotide sequence ID" value="NZ_JACXXF010000001.1"/>
</dbReference>
<dbReference type="SMART" id="SM00560">
    <property type="entry name" value="LamGL"/>
    <property type="match status" value="1"/>
</dbReference>
<dbReference type="NCBIfam" id="TIGR04183">
    <property type="entry name" value="Por_Secre_tail"/>
    <property type="match status" value="1"/>
</dbReference>
<dbReference type="Pfam" id="PF13385">
    <property type="entry name" value="Laminin_G_3"/>
    <property type="match status" value="1"/>
</dbReference>
<comment type="caution">
    <text evidence="5">The sequence shown here is derived from an EMBL/GenBank/DDBJ whole genome shotgun (WGS) entry which is preliminary data.</text>
</comment>
<evidence type="ECO:0000256" key="2">
    <source>
        <dbReference type="ARBA" id="ARBA00023157"/>
    </source>
</evidence>
<evidence type="ECO:0000256" key="1">
    <source>
        <dbReference type="ARBA" id="ARBA00022729"/>
    </source>
</evidence>
<reference evidence="5 6" key="1">
    <citation type="submission" date="2020-09" db="EMBL/GenBank/DDBJ databases">
        <title>Bacillus nautilus sp. nov., Chryseoglobus crepusculi sp. nov, and Psychrobacter noctis sp. nov., isolated from deep-sea sponges from the equatorial Atlantic.</title>
        <authorList>
            <person name="Stennett H.L."/>
            <person name="Williams S.E."/>
        </authorList>
    </citation>
    <scope>NUCLEOTIDE SEQUENCE [LARGE SCALE GENOMIC DNA]</scope>
    <source>
        <strain evidence="5 6">28M-24</strain>
    </source>
</reference>
<proteinExistence type="predicted"/>
<dbReference type="EMBL" id="JACXXH010000001">
    <property type="protein sequence ID" value="MBD3862334.1"/>
    <property type="molecule type" value="Genomic_DNA"/>
</dbReference>
<feature type="signal peptide" evidence="3">
    <location>
        <begin position="1"/>
        <end position="27"/>
    </location>
</feature>
<evidence type="ECO:0000259" key="4">
    <source>
        <dbReference type="PROSITE" id="PS50025"/>
    </source>
</evidence>
<organism evidence="5 6">
    <name type="scientific">Olleya marilimosa</name>
    <dbReference type="NCBI Taxonomy" id="272164"/>
    <lineage>
        <taxon>Bacteria</taxon>
        <taxon>Pseudomonadati</taxon>
        <taxon>Bacteroidota</taxon>
        <taxon>Flavobacteriia</taxon>
        <taxon>Flavobacteriales</taxon>
        <taxon>Flavobacteriaceae</taxon>
    </lineage>
</organism>
<dbReference type="InterPro" id="IPR058515">
    <property type="entry name" value="DUF8202"/>
</dbReference>
<dbReference type="InterPro" id="IPR013320">
    <property type="entry name" value="ConA-like_dom_sf"/>
</dbReference>
<dbReference type="SUPFAM" id="SSF49899">
    <property type="entry name" value="Concanavalin A-like lectins/glucanases"/>
    <property type="match status" value="1"/>
</dbReference>
<feature type="chain" id="PRO_5046697574" evidence="3">
    <location>
        <begin position="28"/>
        <end position="1550"/>
    </location>
</feature>
<evidence type="ECO:0000256" key="3">
    <source>
        <dbReference type="SAM" id="SignalP"/>
    </source>
</evidence>
<dbReference type="PROSITE" id="PS50025">
    <property type="entry name" value="LAM_G_DOMAIN"/>
    <property type="match status" value="1"/>
</dbReference>
<name>A0ABR8LTN9_9FLAO</name>